<evidence type="ECO:0000313" key="1">
    <source>
        <dbReference type="EMBL" id="KAF2807304.1"/>
    </source>
</evidence>
<sequence>MPPGILWVASRIKTPTLTPETFCAWYENVHIHEMTALSGVPRAARYEAIQPEPYPNALSSDAPWLTVYEMPDIDFRTTKEFRGLDGQSEPAAELLEGVFKKARFDTRFYECVQVHEKEGGAKKVADGCVGPASLIISAALTPAPGKEDDFDAWYRQEHLPLIGEGAGYRRSR</sequence>
<gene>
    <name evidence="1 3" type="ORF">BDZ99DRAFT_364411</name>
</gene>
<evidence type="ECO:0000313" key="2">
    <source>
        <dbReference type="Proteomes" id="UP000504636"/>
    </source>
</evidence>
<protein>
    <recommendedName>
        <fullName evidence="4">EthD domain-containing protein</fullName>
    </recommendedName>
</protein>
<dbReference type="EMBL" id="MU003705">
    <property type="protein sequence ID" value="KAF2807304.1"/>
    <property type="molecule type" value="Genomic_DNA"/>
</dbReference>
<dbReference type="Proteomes" id="UP000504636">
    <property type="component" value="Unplaced"/>
</dbReference>
<proteinExistence type="predicted"/>
<organism evidence="1">
    <name type="scientific">Mytilinidion resinicola</name>
    <dbReference type="NCBI Taxonomy" id="574789"/>
    <lineage>
        <taxon>Eukaryota</taxon>
        <taxon>Fungi</taxon>
        <taxon>Dikarya</taxon>
        <taxon>Ascomycota</taxon>
        <taxon>Pezizomycotina</taxon>
        <taxon>Dothideomycetes</taxon>
        <taxon>Pleosporomycetidae</taxon>
        <taxon>Mytilinidiales</taxon>
        <taxon>Mytilinidiaceae</taxon>
        <taxon>Mytilinidion</taxon>
    </lineage>
</organism>
<dbReference type="AlphaFoldDB" id="A0A6A6YH21"/>
<dbReference type="OrthoDB" id="2851338at2759"/>
<evidence type="ECO:0008006" key="4">
    <source>
        <dbReference type="Google" id="ProtNLM"/>
    </source>
</evidence>
<dbReference type="RefSeq" id="XP_033574268.1">
    <property type="nucleotide sequence ID" value="XM_033714725.1"/>
</dbReference>
<reference evidence="1 3" key="1">
    <citation type="journal article" date="2020" name="Stud. Mycol.">
        <title>101 Dothideomycetes genomes: a test case for predicting lifestyles and emergence of pathogens.</title>
        <authorList>
            <person name="Haridas S."/>
            <person name="Albert R."/>
            <person name="Binder M."/>
            <person name="Bloem J."/>
            <person name="Labutti K."/>
            <person name="Salamov A."/>
            <person name="Andreopoulos B."/>
            <person name="Baker S."/>
            <person name="Barry K."/>
            <person name="Bills G."/>
            <person name="Bluhm B."/>
            <person name="Cannon C."/>
            <person name="Castanera R."/>
            <person name="Culley D."/>
            <person name="Daum C."/>
            <person name="Ezra D."/>
            <person name="Gonzalez J."/>
            <person name="Henrissat B."/>
            <person name="Kuo A."/>
            <person name="Liang C."/>
            <person name="Lipzen A."/>
            <person name="Lutzoni F."/>
            <person name="Magnuson J."/>
            <person name="Mondo S."/>
            <person name="Nolan M."/>
            <person name="Ohm R."/>
            <person name="Pangilinan J."/>
            <person name="Park H.-J."/>
            <person name="Ramirez L."/>
            <person name="Alfaro M."/>
            <person name="Sun H."/>
            <person name="Tritt A."/>
            <person name="Yoshinaga Y."/>
            <person name="Zwiers L.-H."/>
            <person name="Turgeon B."/>
            <person name="Goodwin S."/>
            <person name="Spatafora J."/>
            <person name="Crous P."/>
            <person name="Grigoriev I."/>
        </authorList>
    </citation>
    <scope>NUCLEOTIDE SEQUENCE</scope>
    <source>
        <strain evidence="1 3">CBS 304.34</strain>
    </source>
</reference>
<dbReference type="GeneID" id="54455618"/>
<accession>A0A6A6YH21</accession>
<feature type="non-terminal residue" evidence="1">
    <location>
        <position position="172"/>
    </location>
</feature>
<evidence type="ECO:0000313" key="3">
    <source>
        <dbReference type="RefSeq" id="XP_033574268.1"/>
    </source>
</evidence>
<reference evidence="3" key="2">
    <citation type="submission" date="2020-04" db="EMBL/GenBank/DDBJ databases">
        <authorList>
            <consortium name="NCBI Genome Project"/>
        </authorList>
    </citation>
    <scope>NUCLEOTIDE SEQUENCE</scope>
    <source>
        <strain evidence="3">CBS 304.34</strain>
    </source>
</reference>
<keyword evidence="2" id="KW-1185">Reference proteome</keyword>
<name>A0A6A6YH21_9PEZI</name>
<reference evidence="3" key="3">
    <citation type="submission" date="2025-04" db="UniProtKB">
        <authorList>
            <consortium name="RefSeq"/>
        </authorList>
    </citation>
    <scope>IDENTIFICATION</scope>
    <source>
        <strain evidence="3">CBS 304.34</strain>
    </source>
</reference>